<dbReference type="InterPro" id="IPR042001">
    <property type="entry name" value="Sortase_F"/>
</dbReference>
<comment type="caution">
    <text evidence="1">The sequence shown here is derived from an EMBL/GenBank/DDBJ whole genome shotgun (WGS) entry which is preliminary data.</text>
</comment>
<dbReference type="Proteomes" id="UP000581206">
    <property type="component" value="Unassembled WGS sequence"/>
</dbReference>
<dbReference type="CDD" id="cd05829">
    <property type="entry name" value="Sortase_F"/>
    <property type="match status" value="1"/>
</dbReference>
<accession>A0A7X6R0Q0</accession>
<protein>
    <submittedName>
        <fullName evidence="1">Class F sortase</fullName>
    </submittedName>
</protein>
<evidence type="ECO:0000313" key="1">
    <source>
        <dbReference type="EMBL" id="NKY24445.1"/>
    </source>
</evidence>
<gene>
    <name evidence="1" type="ORF">HGA03_17430</name>
</gene>
<sequence length="229" mass="24371">MTDDRRSAHRAATGRRTRRRRQWVVLVLSVLLTVLSAGTLTALLLTAPQAADAAVLTDLDGTPVDPDPGSVPTEEELGRMDLVDDTGDRFQAPSVGLDVPLGAMSEVGGMIRPPGFQSAYLIRNRGVALADAAEGTVYVALHSVQNGRAPGNYLIDTARARATVAAGDEILVGEHTYRVEETRSVAKTALPTEADLWVDVPGRLVVVTCLQRAEGRSLDNVVIVARLVA</sequence>
<organism evidence="1 2">
    <name type="scientific">Cellulomonas denverensis</name>
    <dbReference type="NCBI Taxonomy" id="264297"/>
    <lineage>
        <taxon>Bacteria</taxon>
        <taxon>Bacillati</taxon>
        <taxon>Actinomycetota</taxon>
        <taxon>Actinomycetes</taxon>
        <taxon>Micrococcales</taxon>
        <taxon>Cellulomonadaceae</taxon>
        <taxon>Cellulomonas</taxon>
    </lineage>
</organism>
<name>A0A7X6R0Q0_9CELL</name>
<dbReference type="EMBL" id="JAAXOX010000015">
    <property type="protein sequence ID" value="NKY24445.1"/>
    <property type="molecule type" value="Genomic_DNA"/>
</dbReference>
<keyword evidence="2" id="KW-1185">Reference proteome</keyword>
<proteinExistence type="predicted"/>
<dbReference type="AlphaFoldDB" id="A0A7X6R0Q0"/>
<reference evidence="1 2" key="1">
    <citation type="submission" date="2020-04" db="EMBL/GenBank/DDBJ databases">
        <title>MicrobeNet Type strains.</title>
        <authorList>
            <person name="Nicholson A.C."/>
        </authorList>
    </citation>
    <scope>NUCLEOTIDE SEQUENCE [LARGE SCALE GENOMIC DNA]</scope>
    <source>
        <strain evidence="1 2">ATCC BAA-788</strain>
    </source>
</reference>
<evidence type="ECO:0000313" key="2">
    <source>
        <dbReference type="Proteomes" id="UP000581206"/>
    </source>
</evidence>
<dbReference type="RefSeq" id="WP_168631564.1">
    <property type="nucleotide sequence ID" value="NZ_BONL01000021.1"/>
</dbReference>